<feature type="domain" description="DUF1858" evidence="1">
    <location>
        <begin position="4"/>
        <end position="62"/>
    </location>
</feature>
<dbReference type="SUPFAM" id="SSF64307">
    <property type="entry name" value="SirA-like"/>
    <property type="match status" value="1"/>
</dbReference>
<dbReference type="SUPFAM" id="SSF140683">
    <property type="entry name" value="SP0561-like"/>
    <property type="match status" value="1"/>
</dbReference>
<dbReference type="EMBL" id="WRXN01000006">
    <property type="protein sequence ID" value="MVT09559.1"/>
    <property type="molecule type" value="Genomic_DNA"/>
</dbReference>
<dbReference type="Gene3D" id="1.10.3910.10">
    <property type="entry name" value="SP0561-like"/>
    <property type="match status" value="1"/>
</dbReference>
<dbReference type="Proteomes" id="UP000461730">
    <property type="component" value="Unassembled WGS sequence"/>
</dbReference>
<gene>
    <name evidence="3" type="ORF">GO493_14920</name>
</gene>
<dbReference type="AlphaFoldDB" id="A0A7K1U5E4"/>
<dbReference type="RefSeq" id="WP_157307007.1">
    <property type="nucleotide sequence ID" value="NZ_WRXN01000006.1"/>
</dbReference>
<comment type="caution">
    <text evidence="3">The sequence shown here is derived from an EMBL/GenBank/DDBJ whole genome shotgun (WGS) entry which is preliminary data.</text>
</comment>
<reference evidence="3 4" key="1">
    <citation type="submission" date="2019-12" db="EMBL/GenBank/DDBJ databases">
        <title>Chitinophaga sp. strain ysch24 (GDMCC 1.1355), whole genome shotgun sequence.</title>
        <authorList>
            <person name="Zhang X."/>
        </authorList>
    </citation>
    <scope>NUCLEOTIDE SEQUENCE [LARGE SCALE GENOMIC DNA]</scope>
    <source>
        <strain evidence="4">ysch24</strain>
    </source>
</reference>
<dbReference type="InterPro" id="IPR038062">
    <property type="entry name" value="ScdA-like_N_sf"/>
</dbReference>
<evidence type="ECO:0000259" key="1">
    <source>
        <dbReference type="Pfam" id="PF08984"/>
    </source>
</evidence>
<accession>A0A7K1U5E4</accession>
<name>A0A7K1U5E4_9BACT</name>
<dbReference type="InterPro" id="IPR036868">
    <property type="entry name" value="TusA-like_sf"/>
</dbReference>
<evidence type="ECO:0000313" key="3">
    <source>
        <dbReference type="EMBL" id="MVT09559.1"/>
    </source>
</evidence>
<proteinExistence type="predicted"/>
<dbReference type="Pfam" id="PF10006">
    <property type="entry name" value="DUF2249"/>
    <property type="match status" value="2"/>
</dbReference>
<feature type="domain" description="DUF2249" evidence="2">
    <location>
        <begin position="192"/>
        <end position="257"/>
    </location>
</feature>
<feature type="domain" description="DUF2249" evidence="2">
    <location>
        <begin position="100"/>
        <end position="153"/>
    </location>
</feature>
<sequence>MIPINANTKISALIKANKESIEAIASLSRPLEKLRNPLLRKMMASRVSIAEAAKMGGCSIQAFADVLAPLGFVFEQQDTAMQAEGNKAPQWLTSARIHYLDVRPSLAENKDPFKEIMQHFTALPEGEVLCIINTFVPYPLISLLEKRGVLSYAAPVASGEFHTWFLKQAPFNISIAYPKEFPSFPQEKIVQIDVRQLEMPGPMQAILQALETLPQGHALYVLHKKKPVYLLDDLAGQNYQVHMNEVGEGDVRLLIIKS</sequence>
<protein>
    <submittedName>
        <fullName evidence="3">DUF2249 domain-containing protein</fullName>
    </submittedName>
</protein>
<keyword evidence="4" id="KW-1185">Reference proteome</keyword>
<dbReference type="Pfam" id="PF08984">
    <property type="entry name" value="DUF1858"/>
    <property type="match status" value="1"/>
</dbReference>
<organism evidence="3 4">
    <name type="scientific">Chitinophaga tropicalis</name>
    <dbReference type="NCBI Taxonomy" id="2683588"/>
    <lineage>
        <taxon>Bacteria</taxon>
        <taxon>Pseudomonadati</taxon>
        <taxon>Bacteroidota</taxon>
        <taxon>Chitinophagia</taxon>
        <taxon>Chitinophagales</taxon>
        <taxon>Chitinophagaceae</taxon>
        <taxon>Chitinophaga</taxon>
    </lineage>
</organism>
<evidence type="ECO:0000313" key="4">
    <source>
        <dbReference type="Proteomes" id="UP000461730"/>
    </source>
</evidence>
<dbReference type="InterPro" id="IPR018720">
    <property type="entry name" value="DUF2249"/>
</dbReference>
<dbReference type="InterPro" id="IPR015077">
    <property type="entry name" value="DUF1858"/>
</dbReference>
<evidence type="ECO:0000259" key="2">
    <source>
        <dbReference type="Pfam" id="PF10006"/>
    </source>
</evidence>